<dbReference type="OrthoDB" id="9789181at2"/>
<dbReference type="GO" id="GO:0000160">
    <property type="term" value="P:phosphorelay signal transduction system"/>
    <property type="evidence" value="ECO:0007669"/>
    <property type="project" value="InterPro"/>
</dbReference>
<dbReference type="PANTHER" id="PTHR44591:SF3">
    <property type="entry name" value="RESPONSE REGULATORY DOMAIN-CONTAINING PROTEIN"/>
    <property type="match status" value="1"/>
</dbReference>
<dbReference type="InterPro" id="IPR011006">
    <property type="entry name" value="CheY-like_superfamily"/>
</dbReference>
<dbReference type="PROSITE" id="PS50110">
    <property type="entry name" value="RESPONSE_REGULATORY"/>
    <property type="match status" value="1"/>
</dbReference>
<evidence type="ECO:0000259" key="3">
    <source>
        <dbReference type="PROSITE" id="PS50110"/>
    </source>
</evidence>
<gene>
    <name evidence="4" type="ORF">FC093_07625</name>
</gene>
<dbReference type="SUPFAM" id="SSF52172">
    <property type="entry name" value="CheY-like"/>
    <property type="match status" value="1"/>
</dbReference>
<name>A0A4U3L7U9_9BACT</name>
<keyword evidence="5" id="KW-1185">Reference proteome</keyword>
<proteinExistence type="predicted"/>
<evidence type="ECO:0000256" key="2">
    <source>
        <dbReference type="PROSITE-ProRule" id="PRU00169"/>
    </source>
</evidence>
<comment type="caution">
    <text evidence="4">The sequence shown here is derived from an EMBL/GenBank/DDBJ whole genome shotgun (WGS) entry which is preliminary data.</text>
</comment>
<dbReference type="InterPro" id="IPR050595">
    <property type="entry name" value="Bact_response_regulator"/>
</dbReference>
<feature type="modified residue" description="4-aspartylphosphate" evidence="2">
    <location>
        <position position="80"/>
    </location>
</feature>
<dbReference type="InterPro" id="IPR001789">
    <property type="entry name" value="Sig_transdc_resp-reg_receiver"/>
</dbReference>
<feature type="domain" description="Response regulatory" evidence="3">
    <location>
        <begin position="29"/>
        <end position="145"/>
    </location>
</feature>
<dbReference type="SMART" id="SM00448">
    <property type="entry name" value="REC"/>
    <property type="match status" value="1"/>
</dbReference>
<dbReference type="EMBL" id="SZQL01000004">
    <property type="protein sequence ID" value="TKK69936.1"/>
    <property type="molecule type" value="Genomic_DNA"/>
</dbReference>
<evidence type="ECO:0000256" key="1">
    <source>
        <dbReference type="ARBA" id="ARBA00022553"/>
    </source>
</evidence>
<reference evidence="4 5" key="1">
    <citation type="submission" date="2019-05" db="EMBL/GenBank/DDBJ databases">
        <title>Panacibacter sp. strain 17mud1-8 Genome sequencing and assembly.</title>
        <authorList>
            <person name="Chhetri G."/>
        </authorList>
    </citation>
    <scope>NUCLEOTIDE SEQUENCE [LARGE SCALE GENOMIC DNA]</scope>
    <source>
        <strain evidence="4 5">17mud1-8</strain>
    </source>
</reference>
<dbReference type="CDD" id="cd17535">
    <property type="entry name" value="REC_NarL-like"/>
    <property type="match status" value="1"/>
</dbReference>
<dbReference type="Proteomes" id="UP000305848">
    <property type="component" value="Unassembled WGS sequence"/>
</dbReference>
<dbReference type="Gene3D" id="3.40.50.2300">
    <property type="match status" value="1"/>
</dbReference>
<protein>
    <submittedName>
        <fullName evidence="4">Response regulator</fullName>
    </submittedName>
</protein>
<evidence type="ECO:0000313" key="5">
    <source>
        <dbReference type="Proteomes" id="UP000305848"/>
    </source>
</evidence>
<dbReference type="AlphaFoldDB" id="A0A4U3L7U9"/>
<dbReference type="PANTHER" id="PTHR44591">
    <property type="entry name" value="STRESS RESPONSE REGULATOR PROTEIN 1"/>
    <property type="match status" value="1"/>
</dbReference>
<accession>A0A4U3L7U9</accession>
<dbReference type="Pfam" id="PF00072">
    <property type="entry name" value="Response_reg"/>
    <property type="match status" value="1"/>
</dbReference>
<dbReference type="InterPro" id="IPR058245">
    <property type="entry name" value="NreC/VraR/RcsB-like_REC"/>
</dbReference>
<evidence type="ECO:0000313" key="4">
    <source>
        <dbReference type="EMBL" id="TKK69936.1"/>
    </source>
</evidence>
<organism evidence="4 5">
    <name type="scientific">Ilyomonas limi</name>
    <dbReference type="NCBI Taxonomy" id="2575867"/>
    <lineage>
        <taxon>Bacteria</taxon>
        <taxon>Pseudomonadati</taxon>
        <taxon>Bacteroidota</taxon>
        <taxon>Chitinophagia</taxon>
        <taxon>Chitinophagales</taxon>
        <taxon>Chitinophagaceae</taxon>
        <taxon>Ilyomonas</taxon>
    </lineage>
</organism>
<keyword evidence="1 2" id="KW-0597">Phosphoprotein</keyword>
<dbReference type="RefSeq" id="WP_137261158.1">
    <property type="nucleotide sequence ID" value="NZ_SZQL01000004.1"/>
</dbReference>
<sequence length="146" mass="16055">MNIHYCTGHFTLYVKEAPANTYTGKPAKPLLIVDDSPLIVKKISEWLEEVEGITSIESCGTYARAVDLLAVCKPAVVLLDVNLPDKSGIVLLKHIKALYPGTTVIMVTNQGDDFYKNLCLESGAHYFLDKSNDFEKLPALVASIIQ</sequence>